<comment type="subcellular location">
    <subcellularLocation>
        <location evidence="1">Membrane</location>
        <topology evidence="1">Single-pass type I membrane protein</topology>
    </subcellularLocation>
</comment>
<evidence type="ECO:0000256" key="2">
    <source>
        <dbReference type="ARBA" id="ARBA00022692"/>
    </source>
</evidence>
<feature type="domain" description="MANSC" evidence="10">
    <location>
        <begin position="33"/>
        <end position="117"/>
    </location>
</feature>
<dbReference type="GeneID" id="103737738"/>
<feature type="region of interest" description="Disordered" evidence="7">
    <location>
        <begin position="234"/>
        <end position="288"/>
    </location>
</feature>
<dbReference type="Ensembl" id="ENSNGAT00000030319.1">
    <property type="protein sequence ID" value="ENSNGAP00000024608.1"/>
    <property type="gene ID" value="ENSNGAG00000022823.1"/>
</dbReference>
<keyword evidence="5 8" id="KW-0472">Membrane</keyword>
<sequence length="425" mass="45937">MLFREEQSLAYTLLVICFLAPRLSASQNCLTESLEDVVIDIQSSLSKGIRGNEPTHTVTQEDCISSCCSITNIAGDKVCNLMIFDTRKTARQPNCYLFFCPSEEACPLKPAKGLMSYRVVRDFPSFPRANSPLQELSQEVSLLSGQSSPAVTPRVRPPLGYVNPTGLFWRDEFSQKSASSAHLQKLFKIGETTTQVPVYKEKGYSQTLQISSKLEMVHLLPKNITTLSTTAAVASPHSTSAVGKDVPLPRASTSETPSVTLPQQVATTGAGAATATSQPPDTPVSPSFTHAPVIHQAVLTTIFQIPSDLGIQENVPFGGVSKLTSDEGLKQSSAALTLSNLESSASNRSALENGRASVGSSSPSKVPESQHALPFEKWLLMGTLLFGVLFLIIGLVLLGKMLAESLRRKRYSRLDYLINGIYVDI</sequence>
<name>A0A8C6RXS0_NANGA</name>
<evidence type="ECO:0000313" key="11">
    <source>
        <dbReference type="Ensembl" id="ENSNGAP00000024608.1"/>
    </source>
</evidence>
<evidence type="ECO:0000256" key="4">
    <source>
        <dbReference type="ARBA" id="ARBA00022989"/>
    </source>
</evidence>
<feature type="chain" id="PRO_5034020144" evidence="9">
    <location>
        <begin position="26"/>
        <end position="425"/>
    </location>
</feature>
<feature type="region of interest" description="Disordered" evidence="7">
    <location>
        <begin position="347"/>
        <end position="368"/>
    </location>
</feature>
<dbReference type="PROSITE" id="PS50986">
    <property type="entry name" value="MANSC"/>
    <property type="match status" value="1"/>
</dbReference>
<evidence type="ECO:0000256" key="8">
    <source>
        <dbReference type="SAM" id="Phobius"/>
    </source>
</evidence>
<dbReference type="OMA" id="SQNCPTK"/>
<evidence type="ECO:0000256" key="9">
    <source>
        <dbReference type="SAM" id="SignalP"/>
    </source>
</evidence>
<gene>
    <name evidence="11" type="primary">Mansc1</name>
</gene>
<feature type="transmembrane region" description="Helical" evidence="8">
    <location>
        <begin position="378"/>
        <end position="403"/>
    </location>
</feature>
<keyword evidence="3 9" id="KW-0732">Signal</keyword>
<evidence type="ECO:0000313" key="12">
    <source>
        <dbReference type="Proteomes" id="UP000694381"/>
    </source>
</evidence>
<feature type="compositionally biased region" description="Polar residues" evidence="7">
    <location>
        <begin position="251"/>
        <end position="265"/>
    </location>
</feature>
<dbReference type="Proteomes" id="UP000694381">
    <property type="component" value="Unassembled WGS sequence"/>
</dbReference>
<dbReference type="PANTHER" id="PTHR46876:SF3">
    <property type="entry name" value="MANSC DOMAIN CONTAINING 1"/>
    <property type="match status" value="1"/>
</dbReference>
<dbReference type="SMART" id="SM00765">
    <property type="entry name" value="MANEC"/>
    <property type="match status" value="1"/>
</dbReference>
<dbReference type="KEGG" id="ngi:103737738"/>
<dbReference type="OrthoDB" id="10071013at2759"/>
<keyword evidence="2 8" id="KW-0812">Transmembrane</keyword>
<keyword evidence="6" id="KW-0325">Glycoprotein</keyword>
<dbReference type="Pfam" id="PF17823">
    <property type="entry name" value="DUF5585"/>
    <property type="match status" value="1"/>
</dbReference>
<dbReference type="GeneTree" id="ENSGT00940000153377"/>
<keyword evidence="4 8" id="KW-1133">Transmembrane helix</keyword>
<dbReference type="RefSeq" id="XP_008835809.1">
    <property type="nucleotide sequence ID" value="XM_008837587.3"/>
</dbReference>
<reference evidence="11" key="1">
    <citation type="submission" date="2025-08" db="UniProtKB">
        <authorList>
            <consortium name="Ensembl"/>
        </authorList>
    </citation>
    <scope>IDENTIFICATION</scope>
</reference>
<dbReference type="CTD" id="54682"/>
<evidence type="ECO:0000256" key="1">
    <source>
        <dbReference type="ARBA" id="ARBA00004479"/>
    </source>
</evidence>
<evidence type="ECO:0000256" key="6">
    <source>
        <dbReference type="ARBA" id="ARBA00023180"/>
    </source>
</evidence>
<proteinExistence type="predicted"/>
<dbReference type="InterPro" id="IPR013980">
    <property type="entry name" value="MANSC_dom"/>
</dbReference>
<accession>A0A8C6RXS0</accession>
<dbReference type="AlphaFoldDB" id="A0A8C6RXS0"/>
<evidence type="ECO:0000256" key="7">
    <source>
        <dbReference type="SAM" id="MobiDB-lite"/>
    </source>
</evidence>
<keyword evidence="12" id="KW-1185">Reference proteome</keyword>
<dbReference type="InterPro" id="IPR011106">
    <property type="entry name" value="MANSC_N"/>
</dbReference>
<dbReference type="GO" id="GO:0016020">
    <property type="term" value="C:membrane"/>
    <property type="evidence" value="ECO:0007669"/>
    <property type="project" value="UniProtKB-SubCell"/>
</dbReference>
<feature type="signal peptide" evidence="9">
    <location>
        <begin position="1"/>
        <end position="25"/>
    </location>
</feature>
<dbReference type="Pfam" id="PF07502">
    <property type="entry name" value="MANEC"/>
    <property type="match status" value="1"/>
</dbReference>
<dbReference type="InterPro" id="IPR041056">
    <property type="entry name" value="DUF5585"/>
</dbReference>
<evidence type="ECO:0000256" key="3">
    <source>
        <dbReference type="ARBA" id="ARBA00022729"/>
    </source>
</evidence>
<dbReference type="PANTHER" id="PTHR46876">
    <property type="entry name" value="LOW-DENSITY LIPOPROTEIN RECEPTOR-RELATED PROTEIN 11"/>
    <property type="match status" value="1"/>
</dbReference>
<feature type="compositionally biased region" description="Low complexity" evidence="7">
    <location>
        <begin position="266"/>
        <end position="276"/>
    </location>
</feature>
<evidence type="ECO:0000259" key="10">
    <source>
        <dbReference type="PROSITE" id="PS50986"/>
    </source>
</evidence>
<organism evidence="11 12">
    <name type="scientific">Nannospalax galili</name>
    <name type="common">Northern Israeli blind subterranean mole rat</name>
    <name type="synonym">Spalax galili</name>
    <dbReference type="NCBI Taxonomy" id="1026970"/>
    <lineage>
        <taxon>Eukaryota</taxon>
        <taxon>Metazoa</taxon>
        <taxon>Chordata</taxon>
        <taxon>Craniata</taxon>
        <taxon>Vertebrata</taxon>
        <taxon>Euteleostomi</taxon>
        <taxon>Mammalia</taxon>
        <taxon>Eutheria</taxon>
        <taxon>Euarchontoglires</taxon>
        <taxon>Glires</taxon>
        <taxon>Rodentia</taxon>
        <taxon>Myomorpha</taxon>
        <taxon>Muroidea</taxon>
        <taxon>Spalacidae</taxon>
        <taxon>Spalacinae</taxon>
        <taxon>Nannospalax</taxon>
    </lineage>
</organism>
<evidence type="ECO:0000256" key="5">
    <source>
        <dbReference type="ARBA" id="ARBA00023136"/>
    </source>
</evidence>
<reference evidence="11" key="2">
    <citation type="submission" date="2025-09" db="UniProtKB">
        <authorList>
            <consortium name="Ensembl"/>
        </authorList>
    </citation>
    <scope>IDENTIFICATION</scope>
</reference>
<protein>
    <submittedName>
        <fullName evidence="11">MANSC domain containing 1</fullName>
    </submittedName>
</protein>